<dbReference type="PANTHER" id="PTHR43820:SF2">
    <property type="entry name" value="ABC TRANSPORTER ATP-BINDING PROTEIN"/>
    <property type="match status" value="1"/>
</dbReference>
<dbReference type="RefSeq" id="WP_175507205.1">
    <property type="nucleotide sequence ID" value="NZ_FOZS01000003.1"/>
</dbReference>
<dbReference type="InterPro" id="IPR027417">
    <property type="entry name" value="P-loop_NTPase"/>
</dbReference>
<evidence type="ECO:0000256" key="5">
    <source>
        <dbReference type="ARBA" id="ARBA00022970"/>
    </source>
</evidence>
<dbReference type="InterPro" id="IPR052156">
    <property type="entry name" value="BCAA_Transport_ATP-bd_LivF"/>
</dbReference>
<dbReference type="PROSITE" id="PS50893">
    <property type="entry name" value="ABC_TRANSPORTER_2"/>
    <property type="match status" value="1"/>
</dbReference>
<feature type="compositionally biased region" description="Basic and acidic residues" evidence="6">
    <location>
        <begin position="7"/>
        <end position="16"/>
    </location>
</feature>
<dbReference type="GO" id="GO:0015658">
    <property type="term" value="F:branched-chain amino acid transmembrane transporter activity"/>
    <property type="evidence" value="ECO:0007669"/>
    <property type="project" value="TreeGrafter"/>
</dbReference>
<evidence type="ECO:0000313" key="8">
    <source>
        <dbReference type="EMBL" id="SFS90803.1"/>
    </source>
</evidence>
<keyword evidence="4 8" id="KW-0067">ATP-binding</keyword>
<keyword evidence="3" id="KW-0547">Nucleotide-binding</keyword>
<keyword evidence="9" id="KW-1185">Reference proteome</keyword>
<dbReference type="SMART" id="SM00382">
    <property type="entry name" value="AAA"/>
    <property type="match status" value="1"/>
</dbReference>
<dbReference type="AlphaFoldDB" id="A0A1I6TNK1"/>
<dbReference type="Proteomes" id="UP000199199">
    <property type="component" value="Unassembled WGS sequence"/>
</dbReference>
<evidence type="ECO:0000256" key="6">
    <source>
        <dbReference type="SAM" id="MobiDB-lite"/>
    </source>
</evidence>
<dbReference type="PROSITE" id="PS00211">
    <property type="entry name" value="ABC_TRANSPORTER_1"/>
    <property type="match status" value="1"/>
</dbReference>
<comment type="similarity">
    <text evidence="1">Belongs to the ABC transporter superfamily.</text>
</comment>
<evidence type="ECO:0000313" key="9">
    <source>
        <dbReference type="Proteomes" id="UP000199199"/>
    </source>
</evidence>
<proteinExistence type="inferred from homology"/>
<evidence type="ECO:0000256" key="2">
    <source>
        <dbReference type="ARBA" id="ARBA00022448"/>
    </source>
</evidence>
<accession>A0A1I6TNK1</accession>
<dbReference type="InterPro" id="IPR003439">
    <property type="entry name" value="ABC_transporter-like_ATP-bd"/>
</dbReference>
<dbReference type="GO" id="GO:0005524">
    <property type="term" value="F:ATP binding"/>
    <property type="evidence" value="ECO:0007669"/>
    <property type="project" value="UniProtKB-KW"/>
</dbReference>
<feature type="region of interest" description="Disordered" evidence="6">
    <location>
        <begin position="1"/>
        <end position="20"/>
    </location>
</feature>
<keyword evidence="2" id="KW-0813">Transport</keyword>
<dbReference type="InterPro" id="IPR017871">
    <property type="entry name" value="ABC_transporter-like_CS"/>
</dbReference>
<dbReference type="GO" id="GO:0015807">
    <property type="term" value="P:L-amino acid transport"/>
    <property type="evidence" value="ECO:0007669"/>
    <property type="project" value="TreeGrafter"/>
</dbReference>
<evidence type="ECO:0000256" key="4">
    <source>
        <dbReference type="ARBA" id="ARBA00022840"/>
    </source>
</evidence>
<evidence type="ECO:0000256" key="1">
    <source>
        <dbReference type="ARBA" id="ARBA00005417"/>
    </source>
</evidence>
<dbReference type="SUPFAM" id="SSF52540">
    <property type="entry name" value="P-loop containing nucleoside triphosphate hydrolases"/>
    <property type="match status" value="1"/>
</dbReference>
<protein>
    <submittedName>
        <fullName evidence="8">Amino acid/amide ABC transporter ATP-binding protein 2, HAAT family</fullName>
    </submittedName>
</protein>
<dbReference type="CDD" id="cd03224">
    <property type="entry name" value="ABC_TM1139_LivF_branched"/>
    <property type="match status" value="1"/>
</dbReference>
<keyword evidence="5" id="KW-0029">Amino-acid transport</keyword>
<gene>
    <name evidence="8" type="ORF">SAMN04488556_3266</name>
</gene>
<name>A0A1I6TNK1_9EURY</name>
<evidence type="ECO:0000256" key="3">
    <source>
        <dbReference type="ARBA" id="ARBA00022741"/>
    </source>
</evidence>
<organism evidence="8 9">
    <name type="scientific">Halostagnicola kamekurae</name>
    <dbReference type="NCBI Taxonomy" id="619731"/>
    <lineage>
        <taxon>Archaea</taxon>
        <taxon>Methanobacteriati</taxon>
        <taxon>Methanobacteriota</taxon>
        <taxon>Stenosarchaea group</taxon>
        <taxon>Halobacteria</taxon>
        <taxon>Halobacteriales</taxon>
        <taxon>Natrialbaceae</taxon>
        <taxon>Halostagnicola</taxon>
    </lineage>
</organism>
<dbReference type="PANTHER" id="PTHR43820">
    <property type="entry name" value="HIGH-AFFINITY BRANCHED-CHAIN AMINO ACID TRANSPORT ATP-BINDING PROTEIN LIVF"/>
    <property type="match status" value="1"/>
</dbReference>
<dbReference type="Pfam" id="PF00005">
    <property type="entry name" value="ABC_tran"/>
    <property type="match status" value="1"/>
</dbReference>
<dbReference type="OrthoDB" id="97750at2157"/>
<dbReference type="EMBL" id="FOZS01000003">
    <property type="protein sequence ID" value="SFS90803.1"/>
    <property type="molecule type" value="Genomic_DNA"/>
</dbReference>
<dbReference type="InterPro" id="IPR003593">
    <property type="entry name" value="AAA+_ATPase"/>
</dbReference>
<feature type="domain" description="ABC transporter" evidence="7">
    <location>
        <begin position="23"/>
        <end position="254"/>
    </location>
</feature>
<sequence length="255" mass="27952">MVAVSKSEPEPKRRADEDGDTLLSVDSIDTHYGESHILFDLSLSIDRGDIVALVGRNGAGKTTTLRSIMGLTPVTNGEITKGGEQIHRREPHEIRNRGISWIPEERRVFTGLTVEENLRLAAHSGDGAQADRFEEIYRRFPRLDERRGQDAGTLSGGEQQMLAIARALLGPETDLLLLDEPSEGLAPQIVDDVAAIIRELNEEGVTILLVEQNAEMALELADYAYVLETGAIVHESPAAELATDREAMESYLGVK</sequence>
<dbReference type="GO" id="GO:0016887">
    <property type="term" value="F:ATP hydrolysis activity"/>
    <property type="evidence" value="ECO:0007669"/>
    <property type="project" value="InterPro"/>
</dbReference>
<reference evidence="9" key="1">
    <citation type="submission" date="2016-10" db="EMBL/GenBank/DDBJ databases">
        <authorList>
            <person name="Varghese N."/>
            <person name="Submissions S."/>
        </authorList>
    </citation>
    <scope>NUCLEOTIDE SEQUENCE [LARGE SCALE GENOMIC DNA]</scope>
    <source>
        <strain evidence="9">DSM 22427</strain>
    </source>
</reference>
<evidence type="ECO:0000259" key="7">
    <source>
        <dbReference type="PROSITE" id="PS50893"/>
    </source>
</evidence>
<dbReference type="Gene3D" id="3.40.50.300">
    <property type="entry name" value="P-loop containing nucleotide triphosphate hydrolases"/>
    <property type="match status" value="1"/>
</dbReference>